<protein>
    <submittedName>
        <fullName evidence="1">Uncharacterized protein</fullName>
    </submittedName>
</protein>
<reference evidence="1 2" key="1">
    <citation type="submission" date="2020-08" db="EMBL/GenBank/DDBJ databases">
        <title>Sequencing the genomes of 1000 actinobacteria strains.</title>
        <authorList>
            <person name="Klenk H.-P."/>
        </authorList>
    </citation>
    <scope>NUCLEOTIDE SEQUENCE [LARGE SCALE GENOMIC DNA]</scope>
    <source>
        <strain evidence="1 2">DSM 22826</strain>
    </source>
</reference>
<dbReference type="Proteomes" id="UP000523000">
    <property type="component" value="Unassembled WGS sequence"/>
</dbReference>
<proteinExistence type="predicted"/>
<evidence type="ECO:0000313" key="1">
    <source>
        <dbReference type="EMBL" id="MBB2994459.1"/>
    </source>
</evidence>
<dbReference type="RefSeq" id="WP_246380759.1">
    <property type="nucleotide sequence ID" value="NZ_BAABGK010000025.1"/>
</dbReference>
<gene>
    <name evidence="1" type="ORF">E9229_000650</name>
</gene>
<dbReference type="EMBL" id="JACHVS010000001">
    <property type="protein sequence ID" value="MBB2994459.1"/>
    <property type="molecule type" value="Genomic_DNA"/>
</dbReference>
<keyword evidence="2" id="KW-1185">Reference proteome</keyword>
<accession>A0A839QE82</accession>
<comment type="caution">
    <text evidence="1">The sequence shown here is derived from an EMBL/GenBank/DDBJ whole genome shotgun (WGS) entry which is preliminary data.</text>
</comment>
<sequence>MLAEGIDFVSEYKKRNADHLMGKQESFANELRPCYDHVLHAGSMGAAEIAGRFGDHAIGTEDMWFIGKDKTFVMTLL</sequence>
<name>A0A839QE82_9MICC</name>
<organism evidence="1 2">
    <name type="scientific">Paeniglutamicibacter cryotolerans</name>
    <dbReference type="NCBI Taxonomy" id="670079"/>
    <lineage>
        <taxon>Bacteria</taxon>
        <taxon>Bacillati</taxon>
        <taxon>Actinomycetota</taxon>
        <taxon>Actinomycetes</taxon>
        <taxon>Micrococcales</taxon>
        <taxon>Micrococcaceae</taxon>
        <taxon>Paeniglutamicibacter</taxon>
    </lineage>
</organism>
<evidence type="ECO:0000313" key="2">
    <source>
        <dbReference type="Proteomes" id="UP000523000"/>
    </source>
</evidence>
<dbReference type="AlphaFoldDB" id="A0A839QE82"/>